<comment type="subunit">
    <text evidence="4 9">The basal body constitutes a major portion of the flagellar organelle and consists of four rings (L,P,S, and M) mounted on a central rod.</text>
</comment>
<comment type="subcellular location">
    <subcellularLocation>
        <location evidence="9">Cell outer membrane</location>
        <topology evidence="9">Lipid-anchor</topology>
    </subcellularLocation>
    <subcellularLocation>
        <location evidence="9">Bacterial flagellum basal body</location>
    </subcellularLocation>
    <subcellularLocation>
        <location evidence="2">Membrane</location>
    </subcellularLocation>
</comment>
<comment type="function">
    <text evidence="1 9">Assembles around the rod to form the L-ring and probably protects the motor/basal body from shearing forces during rotation.</text>
</comment>
<dbReference type="EMBL" id="CP029210">
    <property type="protein sequence ID" value="AWI52976.1"/>
    <property type="molecule type" value="Genomic_DNA"/>
</dbReference>
<evidence type="ECO:0000256" key="9">
    <source>
        <dbReference type="HAMAP-Rule" id="MF_00415"/>
    </source>
</evidence>
<dbReference type="GO" id="GO:0003774">
    <property type="term" value="F:cytoskeletal motor activity"/>
    <property type="evidence" value="ECO:0007669"/>
    <property type="project" value="InterPro"/>
</dbReference>
<dbReference type="GO" id="GO:0009279">
    <property type="term" value="C:cell outer membrane"/>
    <property type="evidence" value="ECO:0007669"/>
    <property type="project" value="UniProtKB-SubCell"/>
</dbReference>
<keyword evidence="7 9" id="KW-0975">Bacterial flagellum</keyword>
<dbReference type="PANTHER" id="PTHR34933:SF3">
    <property type="entry name" value="FLAGELLAR L-RING PROTEIN"/>
    <property type="match status" value="1"/>
</dbReference>
<dbReference type="KEGG" id="aon:DEH84_05695"/>
<proteinExistence type="inferred from homology"/>
<keyword evidence="11" id="KW-1185">Reference proteome</keyword>
<dbReference type="GO" id="GO:0009427">
    <property type="term" value="C:bacterial-type flagellum basal body, distal rod, L ring"/>
    <property type="evidence" value="ECO:0007669"/>
    <property type="project" value="InterPro"/>
</dbReference>
<keyword evidence="6 9" id="KW-0472">Membrane</keyword>
<evidence type="ECO:0000256" key="1">
    <source>
        <dbReference type="ARBA" id="ARBA00002591"/>
    </source>
</evidence>
<sequence length="224" mass="23542">MRTLHTLGLALCGAALSGCVTLNPKVDVVEPTQARPAPPTATAAAPNGSIFQGAGYRPLYETHRARMVGDIITIVINEELKANQEKTTTIQKDGKVSSGITAVPLIGASSLAKLEAAGNSNNTYNGKGTAKADNKFEGNITATVIEVLPNGHLVVSAEKQIGIGPNVDVLRFSGQIDPMAIQRDNSVSSQKVANVRVEQRGQGAQQEAQGIGWLSRIFLSISPF</sequence>
<keyword evidence="10" id="KW-0282">Flagellum</keyword>
<keyword evidence="10" id="KW-0969">Cilium</keyword>
<dbReference type="PANTHER" id="PTHR34933">
    <property type="entry name" value="FLAGELLAR L-RING PROTEIN"/>
    <property type="match status" value="1"/>
</dbReference>
<dbReference type="AlphaFoldDB" id="A0A2U8FRR6"/>
<comment type="similarity">
    <text evidence="3 9">Belongs to the FlgH family.</text>
</comment>
<evidence type="ECO:0000313" key="11">
    <source>
        <dbReference type="Proteomes" id="UP000244892"/>
    </source>
</evidence>
<evidence type="ECO:0000256" key="4">
    <source>
        <dbReference type="ARBA" id="ARBA00011439"/>
    </source>
</evidence>
<dbReference type="GO" id="GO:0071973">
    <property type="term" value="P:bacterial-type flagellum-dependent cell motility"/>
    <property type="evidence" value="ECO:0007669"/>
    <property type="project" value="InterPro"/>
</dbReference>
<keyword evidence="10" id="KW-0966">Cell projection</keyword>
<accession>A0A2U8FRR6</accession>
<dbReference type="Pfam" id="PF02107">
    <property type="entry name" value="FlgH"/>
    <property type="match status" value="1"/>
</dbReference>
<organism evidence="10 11">
    <name type="scientific">Aquabacterium olei</name>
    <dbReference type="NCBI Taxonomy" id="1296669"/>
    <lineage>
        <taxon>Bacteria</taxon>
        <taxon>Pseudomonadati</taxon>
        <taxon>Pseudomonadota</taxon>
        <taxon>Betaproteobacteria</taxon>
        <taxon>Burkholderiales</taxon>
        <taxon>Aquabacterium</taxon>
    </lineage>
</organism>
<protein>
    <recommendedName>
        <fullName evidence="9">Flagellar L-ring protein</fullName>
    </recommendedName>
    <alternativeName>
        <fullName evidence="9">Basal body L-ring protein</fullName>
    </alternativeName>
</protein>
<dbReference type="Proteomes" id="UP000244892">
    <property type="component" value="Chromosome"/>
</dbReference>
<dbReference type="InterPro" id="IPR000527">
    <property type="entry name" value="Flag_Lring"/>
</dbReference>
<keyword evidence="8 9" id="KW-0998">Cell outer membrane</keyword>
<evidence type="ECO:0000256" key="5">
    <source>
        <dbReference type="ARBA" id="ARBA00022729"/>
    </source>
</evidence>
<evidence type="ECO:0000256" key="2">
    <source>
        <dbReference type="ARBA" id="ARBA00004370"/>
    </source>
</evidence>
<reference evidence="10 11" key="1">
    <citation type="submission" date="2018-05" db="EMBL/GenBank/DDBJ databases">
        <title>complete genome sequence of Aquabacterium olei NBRC 110486.</title>
        <authorList>
            <person name="Tang B."/>
            <person name="Chang J."/>
            <person name="Zhang L."/>
            <person name="Yang H."/>
        </authorList>
    </citation>
    <scope>NUCLEOTIDE SEQUENCE [LARGE SCALE GENOMIC DNA]</scope>
    <source>
        <strain evidence="10 11">NBRC 110486</strain>
    </source>
</reference>
<evidence type="ECO:0000256" key="6">
    <source>
        <dbReference type="ARBA" id="ARBA00023136"/>
    </source>
</evidence>
<evidence type="ECO:0000256" key="3">
    <source>
        <dbReference type="ARBA" id="ARBA00006929"/>
    </source>
</evidence>
<gene>
    <name evidence="9" type="primary">flgH</name>
    <name evidence="10" type="ORF">DEH84_05695</name>
</gene>
<dbReference type="HAMAP" id="MF_00415">
    <property type="entry name" value="FlgH"/>
    <property type="match status" value="1"/>
</dbReference>
<dbReference type="OrthoDB" id="9789463at2"/>
<evidence type="ECO:0000256" key="7">
    <source>
        <dbReference type="ARBA" id="ARBA00023143"/>
    </source>
</evidence>
<keyword evidence="9" id="KW-0449">Lipoprotein</keyword>
<evidence type="ECO:0000313" key="10">
    <source>
        <dbReference type="EMBL" id="AWI52976.1"/>
    </source>
</evidence>
<name>A0A2U8FRR6_9BURK</name>
<dbReference type="PROSITE" id="PS51257">
    <property type="entry name" value="PROKAR_LIPOPROTEIN"/>
    <property type="match status" value="1"/>
</dbReference>
<dbReference type="PRINTS" id="PR01008">
    <property type="entry name" value="FLGLRINGFLGH"/>
</dbReference>
<evidence type="ECO:0000256" key="8">
    <source>
        <dbReference type="ARBA" id="ARBA00023237"/>
    </source>
</evidence>
<dbReference type="RefSeq" id="WP_109035566.1">
    <property type="nucleotide sequence ID" value="NZ_CP029210.1"/>
</dbReference>
<keyword evidence="5 9" id="KW-0732">Signal</keyword>